<proteinExistence type="predicted"/>
<comment type="caution">
    <text evidence="1">The sequence shown here is derived from an EMBL/GenBank/DDBJ whole genome shotgun (WGS) entry which is preliminary data.</text>
</comment>
<protein>
    <submittedName>
        <fullName evidence="1">Uncharacterized protein</fullName>
    </submittedName>
</protein>
<dbReference type="AlphaFoldDB" id="A0A847QXI3"/>
<name>A0A847QXI3_9GAMM</name>
<evidence type="ECO:0000313" key="2">
    <source>
        <dbReference type="Proteomes" id="UP000586067"/>
    </source>
</evidence>
<organism evidence="1 2">
    <name type="scientific">Marinomonas profundi</name>
    <dbReference type="NCBI Taxonomy" id="2726122"/>
    <lineage>
        <taxon>Bacteria</taxon>
        <taxon>Pseudomonadati</taxon>
        <taxon>Pseudomonadota</taxon>
        <taxon>Gammaproteobacteria</taxon>
        <taxon>Oceanospirillales</taxon>
        <taxon>Oceanospirillaceae</taxon>
        <taxon>Marinomonas</taxon>
    </lineage>
</organism>
<evidence type="ECO:0000313" key="1">
    <source>
        <dbReference type="EMBL" id="NLQ17179.1"/>
    </source>
</evidence>
<dbReference type="EMBL" id="JABAEK010000004">
    <property type="protein sequence ID" value="NLQ17179.1"/>
    <property type="molecule type" value="Genomic_DNA"/>
</dbReference>
<keyword evidence="2" id="KW-1185">Reference proteome</keyword>
<sequence length="49" mass="5671">MSLFGTIERLFKQDKAMTGLNNQTIKEPQKNDDQIEEWPKNSHAKIILA</sequence>
<reference evidence="1 2" key="1">
    <citation type="submission" date="2020-04" db="EMBL/GenBank/DDBJ databases">
        <title>Marinomonas sp. M1K-6 isolated from the deep seawater of the Mariana Trench.</title>
        <authorList>
            <person name="Li Y."/>
        </authorList>
    </citation>
    <scope>NUCLEOTIDE SEQUENCE [LARGE SCALE GENOMIC DNA]</scope>
    <source>
        <strain evidence="1 2">M1K-6</strain>
    </source>
</reference>
<accession>A0A847QXI3</accession>
<dbReference type="RefSeq" id="WP_168823781.1">
    <property type="nucleotide sequence ID" value="NZ_CP073013.1"/>
</dbReference>
<gene>
    <name evidence="1" type="ORF">HGG82_06010</name>
</gene>
<dbReference type="Proteomes" id="UP000586067">
    <property type="component" value="Unassembled WGS sequence"/>
</dbReference>